<evidence type="ECO:0000313" key="1">
    <source>
        <dbReference type="EMBL" id="BCK85790.1"/>
    </source>
</evidence>
<keyword evidence="2" id="KW-1185">Reference proteome</keyword>
<dbReference type="KEGG" id="pfaa:MM59RIKEN_31090"/>
<protein>
    <submittedName>
        <fullName evidence="1">Uncharacterized protein</fullName>
    </submittedName>
</protein>
<accession>A0A830QS41</accession>
<organism evidence="1 2">
    <name type="scientific">Pusillibacter faecalis</name>
    <dbReference type="NCBI Taxonomy" id="2714358"/>
    <lineage>
        <taxon>Bacteria</taxon>
        <taxon>Bacillati</taxon>
        <taxon>Bacillota</taxon>
        <taxon>Clostridia</taxon>
        <taxon>Eubacteriales</taxon>
        <taxon>Oscillospiraceae</taxon>
        <taxon>Pusillibacter</taxon>
    </lineage>
</organism>
<gene>
    <name evidence="1" type="ORF">MM59RIKEN_31090</name>
</gene>
<reference evidence="1" key="1">
    <citation type="submission" date="2020-09" db="EMBL/GenBank/DDBJ databases">
        <title>New species isolated from human feces.</title>
        <authorList>
            <person name="Kitahara M."/>
            <person name="Shigeno Y."/>
            <person name="Shime M."/>
            <person name="Matsumoto Y."/>
            <person name="Nakamura S."/>
            <person name="Motooka D."/>
            <person name="Fukuoka S."/>
            <person name="Nishikawa H."/>
            <person name="Benno Y."/>
        </authorList>
    </citation>
    <scope>NUCLEOTIDE SEQUENCE</scope>
    <source>
        <strain evidence="1">MM59</strain>
        <plasmid evidence="1">pMM59_01</plasmid>
    </source>
</reference>
<dbReference type="RefSeq" id="WP_213543935.1">
    <property type="nucleotide sequence ID" value="NZ_AP023421.1"/>
</dbReference>
<dbReference type="Pfam" id="PF18937">
    <property type="entry name" value="DUF5685"/>
    <property type="match status" value="1"/>
</dbReference>
<dbReference type="Proteomes" id="UP000679848">
    <property type="component" value="Plasmid pMM59_01"/>
</dbReference>
<evidence type="ECO:0000313" key="2">
    <source>
        <dbReference type="Proteomes" id="UP000679848"/>
    </source>
</evidence>
<name>A0A830QS41_9FIRM</name>
<sequence length="299" mass="33985">MFGYVRPPIQELRQEEIERFRRMYCGLCHTLGQRYGMASRFILNYDFTYLAILLSQREEDGLSHSLCLAHPVHGREFFKSGAAMELAADESVILAYWQLRDGVADHDWLHGLKYRSASKILEPAYQKAAALRPGFDSTVRDQLEKLAALERARCLSMDAAADTFATLLSSAAAEVDAPIRRRVLEQILYHLGRWVYLVDAADDLRKDAAEGAYNPVALRFAITDGAWTPESRREFVATLDHSIHMIATAFELWDFGVWTAILERTFYTGLFQVGKAVLDGTFRTTRKGIKKPEKVEDIQ</sequence>
<proteinExistence type="predicted"/>
<keyword evidence="1" id="KW-0614">Plasmid</keyword>
<dbReference type="EMBL" id="AP023421">
    <property type="protein sequence ID" value="BCK85790.1"/>
    <property type="molecule type" value="Genomic_DNA"/>
</dbReference>
<geneLocation type="plasmid" evidence="1 2">
    <name>pMM59_01</name>
</geneLocation>
<dbReference type="InterPro" id="IPR043740">
    <property type="entry name" value="DUF5685"/>
</dbReference>
<dbReference type="AlphaFoldDB" id="A0A830QS41"/>